<reference evidence="1 2" key="1">
    <citation type="journal article" date="2024" name="Nat. Commun.">
        <title>Phylogenomics reveals the evolutionary origins of lichenization in chlorophyte algae.</title>
        <authorList>
            <person name="Puginier C."/>
            <person name="Libourel C."/>
            <person name="Otte J."/>
            <person name="Skaloud P."/>
            <person name="Haon M."/>
            <person name="Grisel S."/>
            <person name="Petersen M."/>
            <person name="Berrin J.G."/>
            <person name="Delaux P.M."/>
            <person name="Dal Grande F."/>
            <person name="Keller J."/>
        </authorList>
    </citation>
    <scope>NUCLEOTIDE SEQUENCE [LARGE SCALE GENOMIC DNA]</scope>
    <source>
        <strain evidence="1 2">SAG 245.80</strain>
    </source>
</reference>
<name>A0AAW1QJJ6_9CHLO</name>
<dbReference type="Proteomes" id="UP001445335">
    <property type="component" value="Unassembled WGS sequence"/>
</dbReference>
<protein>
    <submittedName>
        <fullName evidence="1">Uncharacterized protein</fullName>
    </submittedName>
</protein>
<gene>
    <name evidence="1" type="ORF">WJX81_000211</name>
</gene>
<keyword evidence="2" id="KW-1185">Reference proteome</keyword>
<dbReference type="AlphaFoldDB" id="A0AAW1QJJ6"/>
<evidence type="ECO:0000313" key="1">
    <source>
        <dbReference type="EMBL" id="KAK9821584.1"/>
    </source>
</evidence>
<evidence type="ECO:0000313" key="2">
    <source>
        <dbReference type="Proteomes" id="UP001445335"/>
    </source>
</evidence>
<sequence>MQDCERCVQWVLDNIYRPGDVIHLFHVVTHDTVRSLECFSRPMEDDLPPEHYQEMLVEHAHTMIQERF</sequence>
<organism evidence="1 2">
    <name type="scientific">Elliptochloris bilobata</name>
    <dbReference type="NCBI Taxonomy" id="381761"/>
    <lineage>
        <taxon>Eukaryota</taxon>
        <taxon>Viridiplantae</taxon>
        <taxon>Chlorophyta</taxon>
        <taxon>core chlorophytes</taxon>
        <taxon>Trebouxiophyceae</taxon>
        <taxon>Trebouxiophyceae incertae sedis</taxon>
        <taxon>Elliptochloris clade</taxon>
        <taxon>Elliptochloris</taxon>
    </lineage>
</organism>
<accession>A0AAW1QJJ6</accession>
<proteinExistence type="predicted"/>
<comment type="caution">
    <text evidence="1">The sequence shown here is derived from an EMBL/GenBank/DDBJ whole genome shotgun (WGS) entry which is preliminary data.</text>
</comment>
<dbReference type="EMBL" id="JALJOU010000099">
    <property type="protein sequence ID" value="KAK9821584.1"/>
    <property type="molecule type" value="Genomic_DNA"/>
</dbReference>